<gene>
    <name evidence="1" type="ORF">WQQ_44140</name>
</gene>
<dbReference type="Proteomes" id="UP000003704">
    <property type="component" value="Unassembled WGS sequence"/>
</dbReference>
<reference evidence="1 2" key="1">
    <citation type="journal article" date="2012" name="J. Bacteriol.">
        <title>Genome Sequence of n-Alkane-Degrading Hydrocarboniphaga effusa Strain AP103T (ATCC BAA-332T).</title>
        <authorList>
            <person name="Chang H.K."/>
            <person name="Zylstra G.J."/>
            <person name="Chae J.C."/>
        </authorList>
    </citation>
    <scope>NUCLEOTIDE SEQUENCE [LARGE SCALE GENOMIC DNA]</scope>
    <source>
        <strain evidence="1 2">AP103</strain>
    </source>
</reference>
<dbReference type="InterPro" id="IPR036278">
    <property type="entry name" value="Sialidase_sf"/>
</dbReference>
<sequence length="200" mass="21851">MAMSTLAWQDNRHEADPLWTGSAISGEGSDPDDWQIRLSRLPANFAQWTTPVELGVPDRADRHPAVAYSARNRLVVASDSKPLDASGANLAIQSAYSDNGADWSAPVAVFEDTEAMSRFPRLAAGSDGEVRAARYDGRSTDWRRRVATSELGADGSWSAGRLTMSPSSSTWPAPASDALVFSSTRAAKRLQRDPLRRWRF</sequence>
<evidence type="ECO:0000313" key="2">
    <source>
        <dbReference type="Proteomes" id="UP000003704"/>
    </source>
</evidence>
<dbReference type="EMBL" id="AKGD01000004">
    <property type="protein sequence ID" value="EIT67979.1"/>
    <property type="molecule type" value="Genomic_DNA"/>
</dbReference>
<protein>
    <recommendedName>
        <fullName evidence="3">Sialidase domain-containing protein</fullName>
    </recommendedName>
</protein>
<keyword evidence="2" id="KW-1185">Reference proteome</keyword>
<name>I7Z872_9GAMM</name>
<comment type="caution">
    <text evidence="1">The sequence shown here is derived from an EMBL/GenBank/DDBJ whole genome shotgun (WGS) entry which is preliminary data.</text>
</comment>
<accession>I7Z872</accession>
<dbReference type="STRING" id="1172194.WQQ_44140"/>
<evidence type="ECO:0000313" key="1">
    <source>
        <dbReference type="EMBL" id="EIT67979.1"/>
    </source>
</evidence>
<dbReference type="AlphaFoldDB" id="I7Z872"/>
<proteinExistence type="predicted"/>
<dbReference type="SUPFAM" id="SSF50939">
    <property type="entry name" value="Sialidases"/>
    <property type="match status" value="1"/>
</dbReference>
<organism evidence="1 2">
    <name type="scientific">Hydrocarboniphaga effusa AP103</name>
    <dbReference type="NCBI Taxonomy" id="1172194"/>
    <lineage>
        <taxon>Bacteria</taxon>
        <taxon>Pseudomonadati</taxon>
        <taxon>Pseudomonadota</taxon>
        <taxon>Gammaproteobacteria</taxon>
        <taxon>Nevskiales</taxon>
        <taxon>Nevskiaceae</taxon>
        <taxon>Hydrocarboniphaga</taxon>
    </lineage>
</organism>
<evidence type="ECO:0008006" key="3">
    <source>
        <dbReference type="Google" id="ProtNLM"/>
    </source>
</evidence>